<proteinExistence type="predicted"/>
<evidence type="ECO:0008006" key="3">
    <source>
        <dbReference type="Google" id="ProtNLM"/>
    </source>
</evidence>
<protein>
    <recommendedName>
        <fullName evidence="3">Gag-like protein</fullName>
    </recommendedName>
</protein>
<dbReference type="EMBL" id="JADBJN010000017">
    <property type="protein sequence ID" value="KAG5666232.1"/>
    <property type="molecule type" value="Genomic_DNA"/>
</dbReference>
<evidence type="ECO:0000313" key="2">
    <source>
        <dbReference type="Proteomes" id="UP001107558"/>
    </source>
</evidence>
<comment type="caution">
    <text evidence="1">The sequence shown here is derived from an EMBL/GenBank/DDBJ whole genome shotgun (WGS) entry which is preliminary data.</text>
</comment>
<dbReference type="OrthoDB" id="7764883at2759"/>
<accession>A0A9J6B9F9</accession>
<dbReference type="AlphaFoldDB" id="A0A9J6B9F9"/>
<gene>
    <name evidence="1" type="ORF">PVAND_017808</name>
</gene>
<evidence type="ECO:0000313" key="1">
    <source>
        <dbReference type="EMBL" id="KAG5666232.1"/>
    </source>
</evidence>
<name>A0A9J6B9F9_POLVA</name>
<reference evidence="1" key="1">
    <citation type="submission" date="2021-03" db="EMBL/GenBank/DDBJ databases">
        <title>Chromosome level genome of the anhydrobiotic midge Polypedilum vanderplanki.</title>
        <authorList>
            <person name="Yoshida Y."/>
            <person name="Kikawada T."/>
            <person name="Gusev O."/>
        </authorList>
    </citation>
    <scope>NUCLEOTIDE SEQUENCE</scope>
    <source>
        <strain evidence="1">NIAS01</strain>
        <tissue evidence="1">Whole body or cell culture</tissue>
    </source>
</reference>
<organism evidence="1 2">
    <name type="scientific">Polypedilum vanderplanki</name>
    <name type="common">Sleeping chironomid midge</name>
    <dbReference type="NCBI Taxonomy" id="319348"/>
    <lineage>
        <taxon>Eukaryota</taxon>
        <taxon>Metazoa</taxon>
        <taxon>Ecdysozoa</taxon>
        <taxon>Arthropoda</taxon>
        <taxon>Hexapoda</taxon>
        <taxon>Insecta</taxon>
        <taxon>Pterygota</taxon>
        <taxon>Neoptera</taxon>
        <taxon>Endopterygota</taxon>
        <taxon>Diptera</taxon>
        <taxon>Nematocera</taxon>
        <taxon>Chironomoidea</taxon>
        <taxon>Chironomidae</taxon>
        <taxon>Chironominae</taxon>
        <taxon>Polypedilum</taxon>
        <taxon>Polypedilum</taxon>
    </lineage>
</organism>
<keyword evidence="2" id="KW-1185">Reference proteome</keyword>
<dbReference type="Proteomes" id="UP001107558">
    <property type="component" value="Unassembled WGS sequence"/>
</dbReference>
<sequence>MTENMELDNVQLTQQNKKQKVTRFNVPIRNTYECLNNDDDGQTIETILTKGNKQNNQISQKPPPINLFGITLQQLDNILKQLDKINYELKLTTEGIKLFAKTISVYKNIRELLKKANVQYYTHQLREEQMTKMVLHGLPDSYVITIVQALNEVNLYPVMVKNMQIKNSRYDGHAVFLVYFMKKDNVRLSDLIENHRVVHCIRVKWEHYKNPSKGPTQCRNCHRYGHGSNHCAIAPRCVRCAKNHKSEDCPLLKNEFGEIVRKRIDESELRCALCGLNHAASFKNC</sequence>